<accession>A0A8J5W832</accession>
<sequence>MATNYNANLTLKITARTQANAASGMVVDDECKLKFMELMKAKKRTYRFIIYKIDERKIGEPILSYNDFCR</sequence>
<name>A0A8J5W832_ZIZPA</name>
<dbReference type="AlphaFoldDB" id="A0A8J5W832"/>
<proteinExistence type="predicted"/>
<organism evidence="1 2">
    <name type="scientific">Zizania palustris</name>
    <name type="common">Northern wild rice</name>
    <dbReference type="NCBI Taxonomy" id="103762"/>
    <lineage>
        <taxon>Eukaryota</taxon>
        <taxon>Viridiplantae</taxon>
        <taxon>Streptophyta</taxon>
        <taxon>Embryophyta</taxon>
        <taxon>Tracheophyta</taxon>
        <taxon>Spermatophyta</taxon>
        <taxon>Magnoliopsida</taxon>
        <taxon>Liliopsida</taxon>
        <taxon>Poales</taxon>
        <taxon>Poaceae</taxon>
        <taxon>BOP clade</taxon>
        <taxon>Oryzoideae</taxon>
        <taxon>Oryzeae</taxon>
        <taxon>Zizaniinae</taxon>
        <taxon>Zizania</taxon>
    </lineage>
</organism>
<comment type="caution">
    <text evidence="1">The sequence shown here is derived from an EMBL/GenBank/DDBJ whole genome shotgun (WGS) entry which is preliminary data.</text>
</comment>
<evidence type="ECO:0000313" key="1">
    <source>
        <dbReference type="EMBL" id="KAG8084572.1"/>
    </source>
</evidence>
<evidence type="ECO:0008006" key="3">
    <source>
        <dbReference type="Google" id="ProtNLM"/>
    </source>
</evidence>
<keyword evidence="2" id="KW-1185">Reference proteome</keyword>
<dbReference type="Proteomes" id="UP000729402">
    <property type="component" value="Unassembled WGS sequence"/>
</dbReference>
<dbReference type="EMBL" id="JAAALK010000082">
    <property type="protein sequence ID" value="KAG8084572.1"/>
    <property type="molecule type" value="Genomic_DNA"/>
</dbReference>
<reference evidence="1" key="2">
    <citation type="submission" date="2021-02" db="EMBL/GenBank/DDBJ databases">
        <authorList>
            <person name="Kimball J.A."/>
            <person name="Haas M.W."/>
            <person name="Macchietto M."/>
            <person name="Kono T."/>
            <person name="Duquette J."/>
            <person name="Shao M."/>
        </authorList>
    </citation>
    <scope>NUCLEOTIDE SEQUENCE</scope>
    <source>
        <tissue evidence="1">Fresh leaf tissue</tissue>
    </source>
</reference>
<reference evidence="1" key="1">
    <citation type="journal article" date="2021" name="bioRxiv">
        <title>Whole Genome Assembly and Annotation of Northern Wild Rice, Zizania palustris L., Supports a Whole Genome Duplication in the Zizania Genus.</title>
        <authorList>
            <person name="Haas M."/>
            <person name="Kono T."/>
            <person name="Macchietto M."/>
            <person name="Millas R."/>
            <person name="McGilp L."/>
            <person name="Shao M."/>
            <person name="Duquette J."/>
            <person name="Hirsch C.N."/>
            <person name="Kimball J."/>
        </authorList>
    </citation>
    <scope>NUCLEOTIDE SEQUENCE</scope>
    <source>
        <tissue evidence="1">Fresh leaf tissue</tissue>
    </source>
</reference>
<evidence type="ECO:0000313" key="2">
    <source>
        <dbReference type="Proteomes" id="UP000729402"/>
    </source>
</evidence>
<dbReference type="OrthoDB" id="10249245at2759"/>
<gene>
    <name evidence="1" type="ORF">GUJ93_ZPchr0010g7613</name>
</gene>
<protein>
    <recommendedName>
        <fullName evidence="3">ADF-H domain-containing protein</fullName>
    </recommendedName>
</protein>